<dbReference type="Proteomes" id="UP000836597">
    <property type="component" value="Chromosome"/>
</dbReference>
<evidence type="ECO:0000259" key="4">
    <source>
        <dbReference type="PROSITE" id="PS51677"/>
    </source>
</evidence>
<dbReference type="CDD" id="cd10918">
    <property type="entry name" value="CE4_NodB_like_5s_6s"/>
    <property type="match status" value="1"/>
</dbReference>
<dbReference type="SUPFAM" id="SSF88713">
    <property type="entry name" value="Glycoside hydrolase/deacetylase"/>
    <property type="match status" value="1"/>
</dbReference>
<dbReference type="RefSeq" id="WP_240985190.1">
    <property type="nucleotide sequence ID" value="NZ_CDGJ01000110.1"/>
</dbReference>
<dbReference type="PANTHER" id="PTHR34216:SF3">
    <property type="entry name" value="POLY-BETA-1,6-N-ACETYL-D-GLUCOSAMINE N-DEACETYLASE"/>
    <property type="match status" value="1"/>
</dbReference>
<dbReference type="GO" id="GO:0005576">
    <property type="term" value="C:extracellular region"/>
    <property type="evidence" value="ECO:0007669"/>
    <property type="project" value="UniProtKB-SubCell"/>
</dbReference>
<keyword evidence="7" id="KW-1185">Reference proteome</keyword>
<feature type="compositionally biased region" description="Low complexity" evidence="3">
    <location>
        <begin position="41"/>
        <end position="54"/>
    </location>
</feature>
<evidence type="ECO:0000256" key="2">
    <source>
        <dbReference type="ARBA" id="ARBA00022729"/>
    </source>
</evidence>
<dbReference type="PANTHER" id="PTHR34216">
    <property type="match status" value="1"/>
</dbReference>
<dbReference type="EC" id="3.5.-.-" evidence="5"/>
<accession>A0A8S0XBW1</accession>
<reference evidence="6" key="1">
    <citation type="submission" date="2014-11" db="EMBL/GenBank/DDBJ databases">
        <authorList>
            <person name="Hornung B.V."/>
        </authorList>
    </citation>
    <scope>NUCLEOTIDE SEQUENCE</scope>
    <source>
        <strain evidence="6">INE</strain>
    </source>
</reference>
<dbReference type="InterPro" id="IPR051398">
    <property type="entry name" value="Polysacch_Deacetylase"/>
</dbReference>
<sequence>MKGRVFVLLGVLALVLILTSCSPGGIFGLGAPPGSPGKTGGSLQSGSAQAQSGSKRTGDQTGAKGGPKAPATAVSAGAPVTGDPSVKAVPVLYYHSVLVQAGNPLRMPPAQFEEQMAYLAGHGYHDITPQQLEKFLQGQGLLPSKPFLITFDDGYTDNYTNALPILRKYGFTALVFMVSSYVDGSGYLSSRQLQGLIAAGWSIGGHTVHHLDLTKLAPAEQAKELEDSKKFLRGITGQPVLYFAYPYGGYNPEVIGQLQKAGYRLAFTTERGWAVRGSDPFLIHRVYCYADMGMKEFKRRIENPNY</sequence>
<dbReference type="Gene3D" id="3.20.20.370">
    <property type="entry name" value="Glycoside hydrolase/deacetylase"/>
    <property type="match status" value="1"/>
</dbReference>
<evidence type="ECO:0000313" key="6">
    <source>
        <dbReference type="EMBL" id="CEJ09085.1"/>
    </source>
</evidence>
<dbReference type="AlphaFoldDB" id="A0A8S0XBW1"/>
<keyword evidence="2" id="KW-0732">Signal</keyword>
<proteinExistence type="predicted"/>
<dbReference type="InterPro" id="IPR011330">
    <property type="entry name" value="Glyco_hydro/deAcase_b/a-brl"/>
</dbReference>
<comment type="subcellular location">
    <subcellularLocation>
        <location evidence="1">Secreted</location>
    </subcellularLocation>
</comment>
<dbReference type="GO" id="GO:0005975">
    <property type="term" value="P:carbohydrate metabolic process"/>
    <property type="evidence" value="ECO:0007669"/>
    <property type="project" value="InterPro"/>
</dbReference>
<evidence type="ECO:0000256" key="3">
    <source>
        <dbReference type="SAM" id="MobiDB-lite"/>
    </source>
</evidence>
<gene>
    <name evidence="5" type="ORF">DEACI_2363</name>
    <name evidence="6" type="ORF">DEACI_3568</name>
</gene>
<dbReference type="GO" id="GO:0016810">
    <property type="term" value="F:hydrolase activity, acting on carbon-nitrogen (but not peptide) bonds"/>
    <property type="evidence" value="ECO:0007669"/>
    <property type="project" value="InterPro"/>
</dbReference>
<protein>
    <submittedName>
        <fullName evidence="6">Polysaccharide deacetylase</fullName>
    </submittedName>
    <submittedName>
        <fullName evidence="5">Prokaryotic membrane lipoprotein lipid attachment site profile</fullName>
        <ecNumber evidence="5">3.5.-.-</ecNumber>
    </submittedName>
</protein>
<keyword evidence="5" id="KW-0449">Lipoprotein</keyword>
<keyword evidence="5" id="KW-0378">Hydrolase</keyword>
<dbReference type="Pfam" id="PF01522">
    <property type="entry name" value="Polysacc_deac_1"/>
    <property type="match status" value="1"/>
</dbReference>
<dbReference type="EMBL" id="LR746496">
    <property type="protein sequence ID" value="CAA7601696.1"/>
    <property type="molecule type" value="Genomic_DNA"/>
</dbReference>
<feature type="domain" description="NodB homology" evidence="4">
    <location>
        <begin position="145"/>
        <end position="306"/>
    </location>
</feature>
<dbReference type="EMBL" id="CDGJ01000110">
    <property type="protein sequence ID" value="CEJ09085.1"/>
    <property type="molecule type" value="Genomic_DNA"/>
</dbReference>
<feature type="region of interest" description="Disordered" evidence="3">
    <location>
        <begin position="32"/>
        <end position="78"/>
    </location>
</feature>
<evidence type="ECO:0000313" key="5">
    <source>
        <dbReference type="EMBL" id="CAA7601696.1"/>
    </source>
</evidence>
<name>A0A8S0XBW1_9FIRM</name>
<evidence type="ECO:0000313" key="7">
    <source>
        <dbReference type="Proteomes" id="UP001071230"/>
    </source>
</evidence>
<dbReference type="InterPro" id="IPR002509">
    <property type="entry name" value="NODB_dom"/>
</dbReference>
<dbReference type="PROSITE" id="PS51677">
    <property type="entry name" value="NODB"/>
    <property type="match status" value="1"/>
</dbReference>
<reference evidence="5" key="2">
    <citation type="submission" date="2020-01" db="EMBL/GenBank/DDBJ databases">
        <authorList>
            <person name="Hornung B."/>
        </authorList>
    </citation>
    <scope>NUCLEOTIDE SEQUENCE</scope>
    <source>
        <strain evidence="5">PacBioINE</strain>
    </source>
</reference>
<dbReference type="KEGG" id="aacx:DEACI_2363"/>
<organism evidence="5">
    <name type="scientific">Acididesulfobacillus acetoxydans</name>
    <dbReference type="NCBI Taxonomy" id="1561005"/>
    <lineage>
        <taxon>Bacteria</taxon>
        <taxon>Bacillati</taxon>
        <taxon>Bacillota</taxon>
        <taxon>Clostridia</taxon>
        <taxon>Eubacteriales</taxon>
        <taxon>Peptococcaceae</taxon>
        <taxon>Acididesulfobacillus</taxon>
    </lineage>
</organism>
<dbReference type="Proteomes" id="UP001071230">
    <property type="component" value="Unassembled WGS sequence"/>
</dbReference>
<evidence type="ECO:0000256" key="1">
    <source>
        <dbReference type="ARBA" id="ARBA00004613"/>
    </source>
</evidence>
<dbReference type="PROSITE" id="PS51257">
    <property type="entry name" value="PROKAR_LIPOPROTEIN"/>
    <property type="match status" value="1"/>
</dbReference>